<protein>
    <submittedName>
        <fullName evidence="7">L-asparaginase</fullName>
    </submittedName>
</protein>
<dbReference type="GO" id="GO:0006528">
    <property type="term" value="P:asparagine metabolic process"/>
    <property type="evidence" value="ECO:0007669"/>
    <property type="project" value="InterPro"/>
</dbReference>
<dbReference type="InterPro" id="IPR004550">
    <property type="entry name" value="AsnASE_II"/>
</dbReference>
<dbReference type="Gene3D" id="3.40.50.1170">
    <property type="entry name" value="L-asparaginase, N-terminal domain"/>
    <property type="match status" value="1"/>
</dbReference>
<dbReference type="InterPro" id="IPR027474">
    <property type="entry name" value="L-asparaginase_N"/>
</dbReference>
<dbReference type="InterPro" id="IPR027473">
    <property type="entry name" value="L-asparaginase_C"/>
</dbReference>
<dbReference type="PROSITE" id="PS51732">
    <property type="entry name" value="ASN_GLN_ASE_3"/>
    <property type="match status" value="1"/>
</dbReference>
<dbReference type="Pfam" id="PF00710">
    <property type="entry name" value="Asparaginase"/>
    <property type="match status" value="1"/>
</dbReference>
<dbReference type="PANTHER" id="PTHR11707">
    <property type="entry name" value="L-ASPARAGINASE"/>
    <property type="match status" value="1"/>
</dbReference>
<accession>A0A266LQE0</accession>
<comment type="similarity">
    <text evidence="1">Belongs to the asparaginase 1 family.</text>
</comment>
<dbReference type="EMBL" id="NQKL01000016">
    <property type="protein sequence ID" value="OZY40308.1"/>
    <property type="molecule type" value="Genomic_DNA"/>
</dbReference>
<evidence type="ECO:0000256" key="2">
    <source>
        <dbReference type="ARBA" id="ARBA00022801"/>
    </source>
</evidence>
<dbReference type="InterPro" id="IPR036152">
    <property type="entry name" value="Asp/glu_Ase-like_sf"/>
</dbReference>
<reference evidence="7 8" key="1">
    <citation type="submission" date="2017-08" db="EMBL/GenBank/DDBJ databases">
        <title>Genomic and metabolic characterisation of spoilage-associated Pseudomonas species.</title>
        <authorList>
            <person name="Stanborough T."/>
            <person name="Fegan N."/>
            <person name="Powell S.M."/>
            <person name="Singh T."/>
            <person name="Tamplin M.L."/>
            <person name="Chandry P.S."/>
        </authorList>
    </citation>
    <scope>NUCLEOTIDE SEQUENCE [LARGE SCALE GENOMIC DNA]</scope>
    <source>
        <strain evidence="7 8">F1820</strain>
    </source>
</reference>
<feature type="domain" description="L-asparaginase N-terminal" evidence="5">
    <location>
        <begin position="15"/>
        <end position="200"/>
    </location>
</feature>
<dbReference type="SFLD" id="SFLDS00057">
    <property type="entry name" value="Glutaminase/Asparaginase"/>
    <property type="match status" value="1"/>
</dbReference>
<evidence type="ECO:0000313" key="7">
    <source>
        <dbReference type="EMBL" id="OZY40308.1"/>
    </source>
</evidence>
<dbReference type="SMART" id="SM00870">
    <property type="entry name" value="Asparaginase"/>
    <property type="match status" value="1"/>
</dbReference>
<evidence type="ECO:0000256" key="4">
    <source>
        <dbReference type="PIRSR" id="PIRSR001220-2"/>
    </source>
</evidence>
<evidence type="ECO:0000256" key="1">
    <source>
        <dbReference type="ARBA" id="ARBA00010518"/>
    </source>
</evidence>
<feature type="domain" description="Asparaginase/glutaminase C-terminal" evidence="6">
    <location>
        <begin position="216"/>
        <end position="325"/>
    </location>
</feature>
<organism evidence="7 8">
    <name type="scientific">Pseudomonas fragi</name>
    <dbReference type="NCBI Taxonomy" id="296"/>
    <lineage>
        <taxon>Bacteria</taxon>
        <taxon>Pseudomonadati</taxon>
        <taxon>Pseudomonadota</taxon>
        <taxon>Gammaproteobacteria</taxon>
        <taxon>Pseudomonadales</taxon>
        <taxon>Pseudomonadaceae</taxon>
        <taxon>Pseudomonas</taxon>
    </lineage>
</organism>
<proteinExistence type="inferred from homology"/>
<sequence length="340" mass="36209">MAQQLNHHTLPILSIGALGGTVSMRANQPGAGATPMITGEALLDGISQLHEGLDVHIETLCLVPSASLDFNLLLEVLIWAQEQVKLGVQGVVITQGTDTLEETAFFLDLLWSDDVPLVLTGAMRPSDQQGADGSANLTDASRVALDAQSRKRGVLVVMNGQIHQALHVRKSSAMALEAFNSALFGPAGLIIENRVIYLRKASARTVLPMPRSTHHKVALLLATLSADTVLLEHVLALGYDALVVSAFGAGHVSIEWVDLIDQITTEIPVLVATRTGSDSTAEASYGFIGGEMDLIDRGALMCGFLCPYKARILIWLLIGAGLGREVGKHLQRLGFKATEG</sequence>
<evidence type="ECO:0000313" key="8">
    <source>
        <dbReference type="Proteomes" id="UP000216113"/>
    </source>
</evidence>
<dbReference type="Pfam" id="PF17763">
    <property type="entry name" value="Asparaginase_C"/>
    <property type="match status" value="1"/>
</dbReference>
<dbReference type="InterPro" id="IPR037152">
    <property type="entry name" value="L-asparaginase_N_sf"/>
</dbReference>
<dbReference type="PIRSF" id="PIRSF001220">
    <property type="entry name" value="L-ASNase_gatD"/>
    <property type="match status" value="1"/>
</dbReference>
<dbReference type="RefSeq" id="WP_095030381.1">
    <property type="nucleotide sequence ID" value="NZ_NQKL01000016.1"/>
</dbReference>
<dbReference type="GO" id="GO:0004067">
    <property type="term" value="F:asparaginase activity"/>
    <property type="evidence" value="ECO:0007669"/>
    <property type="project" value="UniProtKB-UniRule"/>
</dbReference>
<dbReference type="InterPro" id="IPR040919">
    <property type="entry name" value="Asparaginase_C"/>
</dbReference>
<dbReference type="SUPFAM" id="SSF53774">
    <property type="entry name" value="Glutaminase/Asparaginase"/>
    <property type="match status" value="1"/>
</dbReference>
<feature type="binding site" evidence="4">
    <location>
        <position position="65"/>
    </location>
    <ligand>
        <name>substrate</name>
    </ligand>
</feature>
<keyword evidence="2" id="KW-0378">Hydrolase</keyword>
<feature type="binding site" evidence="4">
    <location>
        <begin position="97"/>
        <end position="98"/>
    </location>
    <ligand>
        <name>substrate</name>
    </ligand>
</feature>
<feature type="active site" description="O-isoaspartyl threonine intermediate" evidence="3">
    <location>
        <position position="21"/>
    </location>
</feature>
<gene>
    <name evidence="7" type="ORF">CJF43_18230</name>
</gene>
<evidence type="ECO:0000259" key="6">
    <source>
        <dbReference type="Pfam" id="PF17763"/>
    </source>
</evidence>
<dbReference type="Proteomes" id="UP000216113">
    <property type="component" value="Unassembled WGS sequence"/>
</dbReference>
<dbReference type="CDD" id="cd08964">
    <property type="entry name" value="L-asparaginase_II"/>
    <property type="match status" value="1"/>
</dbReference>
<dbReference type="PRINTS" id="PR00139">
    <property type="entry name" value="ASNGLNASE"/>
</dbReference>
<dbReference type="AlphaFoldDB" id="A0A266LQE0"/>
<evidence type="ECO:0000256" key="3">
    <source>
        <dbReference type="PIRSR" id="PIRSR001220-1"/>
    </source>
</evidence>
<comment type="caution">
    <text evidence="7">The sequence shown here is derived from an EMBL/GenBank/DDBJ whole genome shotgun (WGS) entry which is preliminary data.</text>
</comment>
<dbReference type="PANTHER" id="PTHR11707:SF28">
    <property type="entry name" value="60 KDA LYSOPHOSPHOLIPASE"/>
    <property type="match status" value="1"/>
</dbReference>
<name>A0A266LQE0_PSEFR</name>
<dbReference type="Gene3D" id="3.40.50.40">
    <property type="match status" value="1"/>
</dbReference>
<dbReference type="PIRSF" id="PIRSF500176">
    <property type="entry name" value="L_ASNase"/>
    <property type="match status" value="1"/>
</dbReference>
<dbReference type="InterPro" id="IPR006034">
    <property type="entry name" value="Asparaginase/glutaminase-like"/>
</dbReference>
<evidence type="ECO:0000259" key="5">
    <source>
        <dbReference type="Pfam" id="PF00710"/>
    </source>
</evidence>